<name>T1KKD1_TETUR</name>
<accession>T1KKD1</accession>
<dbReference type="Proteomes" id="UP000015104">
    <property type="component" value="Unassembled WGS sequence"/>
</dbReference>
<protein>
    <submittedName>
        <fullName evidence="1">Uncharacterized protein</fullName>
    </submittedName>
</protein>
<keyword evidence="2" id="KW-1185">Reference proteome</keyword>
<proteinExistence type="predicted"/>
<dbReference type="EMBL" id="CAEY01000175">
    <property type="status" value="NOT_ANNOTATED_CDS"/>
    <property type="molecule type" value="Genomic_DNA"/>
</dbReference>
<evidence type="ECO:0000313" key="2">
    <source>
        <dbReference type="Proteomes" id="UP000015104"/>
    </source>
</evidence>
<sequence>MNIFDADFIHFDKLESCHFYNECKSRATMKCSCINKAICGQHLINIHADVPGKKCEPETLHGNYMGIMCCKCNKLFARYVNRNNQQEICVSCFHDADSNDFVPKDLLTYENFKSKLKLINNALDKNIEMNKTRVVEFENSMKQKKKITDEALNRLLKLNNQCNHENMEKHIQMKSLNSEAVVAANKIKNLNMNDILIQAARNKQIDINVTLDKWQTWMKDRVRKLENPSVSCISIEFREDQGTSVAHKIIVRQEQHLGTCNFESCDPDNNMIIAGDDKTQDAISNGPCETEQELPRKRLKVRKGKVCRRRVIRNGGNKYD</sequence>
<dbReference type="EnsemblMetazoa" id="tetur13g03310.1">
    <property type="protein sequence ID" value="tetur13g03310.1"/>
    <property type="gene ID" value="tetur13g03310"/>
</dbReference>
<organism evidence="1 2">
    <name type="scientific">Tetranychus urticae</name>
    <name type="common">Two-spotted spider mite</name>
    <dbReference type="NCBI Taxonomy" id="32264"/>
    <lineage>
        <taxon>Eukaryota</taxon>
        <taxon>Metazoa</taxon>
        <taxon>Ecdysozoa</taxon>
        <taxon>Arthropoda</taxon>
        <taxon>Chelicerata</taxon>
        <taxon>Arachnida</taxon>
        <taxon>Acari</taxon>
        <taxon>Acariformes</taxon>
        <taxon>Trombidiformes</taxon>
        <taxon>Prostigmata</taxon>
        <taxon>Eleutherengona</taxon>
        <taxon>Raphignathae</taxon>
        <taxon>Tetranychoidea</taxon>
        <taxon>Tetranychidae</taxon>
        <taxon>Tetranychus</taxon>
    </lineage>
</organism>
<reference evidence="2" key="1">
    <citation type="submission" date="2011-08" db="EMBL/GenBank/DDBJ databases">
        <authorList>
            <person name="Rombauts S."/>
        </authorList>
    </citation>
    <scope>NUCLEOTIDE SEQUENCE</scope>
    <source>
        <strain evidence="2">London</strain>
    </source>
</reference>
<dbReference type="HOGENOM" id="CLU_869674_0_0_1"/>
<evidence type="ECO:0000313" key="1">
    <source>
        <dbReference type="EnsemblMetazoa" id="tetur13g03310.1"/>
    </source>
</evidence>
<dbReference type="AlphaFoldDB" id="T1KKD1"/>
<reference evidence="1" key="2">
    <citation type="submission" date="2015-06" db="UniProtKB">
        <authorList>
            <consortium name="EnsemblMetazoa"/>
        </authorList>
    </citation>
    <scope>IDENTIFICATION</scope>
</reference>